<evidence type="ECO:0000313" key="2">
    <source>
        <dbReference type="Proteomes" id="UP000663879"/>
    </source>
</evidence>
<accession>A0A814N1L8</accession>
<evidence type="ECO:0000313" key="1">
    <source>
        <dbReference type="EMBL" id="CAF1086180.1"/>
    </source>
</evidence>
<proteinExistence type="predicted"/>
<protein>
    <submittedName>
        <fullName evidence="1">Uncharacterized protein</fullName>
    </submittedName>
</protein>
<dbReference type="AlphaFoldDB" id="A0A814N1L8"/>
<dbReference type="Proteomes" id="UP000663879">
    <property type="component" value="Unassembled WGS sequence"/>
</dbReference>
<name>A0A814N1L8_9BILA</name>
<gene>
    <name evidence="1" type="ORF">OXX778_LOCUS20438</name>
</gene>
<organism evidence="1 2">
    <name type="scientific">Brachionus calyciflorus</name>
    <dbReference type="NCBI Taxonomy" id="104777"/>
    <lineage>
        <taxon>Eukaryota</taxon>
        <taxon>Metazoa</taxon>
        <taxon>Spiralia</taxon>
        <taxon>Gnathifera</taxon>
        <taxon>Rotifera</taxon>
        <taxon>Eurotatoria</taxon>
        <taxon>Monogononta</taxon>
        <taxon>Pseudotrocha</taxon>
        <taxon>Ploima</taxon>
        <taxon>Brachionidae</taxon>
        <taxon>Brachionus</taxon>
    </lineage>
</organism>
<reference evidence="1" key="1">
    <citation type="submission" date="2021-02" db="EMBL/GenBank/DDBJ databases">
        <authorList>
            <person name="Nowell W R."/>
        </authorList>
    </citation>
    <scope>NUCLEOTIDE SEQUENCE</scope>
    <source>
        <strain evidence="1">Ploen Becks lab</strain>
    </source>
</reference>
<sequence>MTTCHITNVSYEPVSDILNEFQWLSGRHIDLALDFLERQTLMRGNLNMLIWNNWKIEYAMRTNANIHDNSENDQIFILNVNNSHWILVTNIDPIGQPQEIIA</sequence>
<comment type="caution">
    <text evidence="1">The sequence shown here is derived from an EMBL/GenBank/DDBJ whole genome shotgun (WGS) entry which is preliminary data.</text>
</comment>
<keyword evidence="2" id="KW-1185">Reference proteome</keyword>
<dbReference type="EMBL" id="CAJNOC010006798">
    <property type="protein sequence ID" value="CAF1086180.1"/>
    <property type="molecule type" value="Genomic_DNA"/>
</dbReference>